<name>A0ABR4BTJ7_9HELO</name>
<feature type="region of interest" description="Disordered" evidence="1">
    <location>
        <begin position="474"/>
        <end position="502"/>
    </location>
</feature>
<reference evidence="3 4" key="1">
    <citation type="journal article" date="2024" name="Commun. Biol.">
        <title>Comparative genomic analysis of thermophilic fungi reveals convergent evolutionary adaptations and gene losses.</title>
        <authorList>
            <person name="Steindorff A.S."/>
            <person name="Aguilar-Pontes M.V."/>
            <person name="Robinson A.J."/>
            <person name="Andreopoulos B."/>
            <person name="LaButti K."/>
            <person name="Kuo A."/>
            <person name="Mondo S."/>
            <person name="Riley R."/>
            <person name="Otillar R."/>
            <person name="Haridas S."/>
            <person name="Lipzen A."/>
            <person name="Grimwood J."/>
            <person name="Schmutz J."/>
            <person name="Clum A."/>
            <person name="Reid I.D."/>
            <person name="Moisan M.C."/>
            <person name="Butler G."/>
            <person name="Nguyen T.T.M."/>
            <person name="Dewar K."/>
            <person name="Conant G."/>
            <person name="Drula E."/>
            <person name="Henrissat B."/>
            <person name="Hansel C."/>
            <person name="Singer S."/>
            <person name="Hutchinson M.I."/>
            <person name="de Vries R.P."/>
            <person name="Natvig D.O."/>
            <person name="Powell A.J."/>
            <person name="Tsang A."/>
            <person name="Grigoriev I.V."/>
        </authorList>
    </citation>
    <scope>NUCLEOTIDE SEQUENCE [LARGE SCALE GENOMIC DNA]</scope>
    <source>
        <strain evidence="3 4">CBS 494.80</strain>
    </source>
</reference>
<protein>
    <recommendedName>
        <fullName evidence="2">Clr5 domain-containing protein</fullName>
    </recommendedName>
</protein>
<dbReference type="EMBL" id="JAZHXI010000021">
    <property type="protein sequence ID" value="KAL2060692.1"/>
    <property type="molecule type" value="Genomic_DNA"/>
</dbReference>
<dbReference type="Proteomes" id="UP001595075">
    <property type="component" value="Unassembled WGS sequence"/>
</dbReference>
<feature type="domain" description="Clr5" evidence="2">
    <location>
        <begin position="1"/>
        <end position="42"/>
    </location>
</feature>
<organism evidence="3 4">
    <name type="scientific">Oculimacula yallundae</name>
    <dbReference type="NCBI Taxonomy" id="86028"/>
    <lineage>
        <taxon>Eukaryota</taxon>
        <taxon>Fungi</taxon>
        <taxon>Dikarya</taxon>
        <taxon>Ascomycota</taxon>
        <taxon>Pezizomycotina</taxon>
        <taxon>Leotiomycetes</taxon>
        <taxon>Helotiales</taxon>
        <taxon>Ploettnerulaceae</taxon>
        <taxon>Oculimacula</taxon>
    </lineage>
</organism>
<feature type="region of interest" description="Disordered" evidence="1">
    <location>
        <begin position="417"/>
        <end position="437"/>
    </location>
</feature>
<feature type="compositionally biased region" description="Polar residues" evidence="1">
    <location>
        <begin position="426"/>
        <end position="437"/>
    </location>
</feature>
<evidence type="ECO:0000259" key="2">
    <source>
        <dbReference type="Pfam" id="PF14420"/>
    </source>
</evidence>
<keyword evidence="4" id="KW-1185">Reference proteome</keyword>
<evidence type="ECO:0000313" key="3">
    <source>
        <dbReference type="EMBL" id="KAL2060692.1"/>
    </source>
</evidence>
<accession>A0ABR4BTJ7</accession>
<comment type="caution">
    <text evidence="3">The sequence shown here is derived from an EMBL/GenBank/DDBJ whole genome shotgun (WGS) entry which is preliminary data.</text>
</comment>
<gene>
    <name evidence="3" type="ORF">VTL71DRAFT_9333</name>
</gene>
<feature type="compositionally biased region" description="Polar residues" evidence="1">
    <location>
        <begin position="487"/>
        <end position="502"/>
    </location>
</feature>
<evidence type="ECO:0000313" key="4">
    <source>
        <dbReference type="Proteomes" id="UP001595075"/>
    </source>
</evidence>
<dbReference type="InterPro" id="IPR025676">
    <property type="entry name" value="Clr5_dom"/>
</dbReference>
<feature type="region of interest" description="Disordered" evidence="1">
    <location>
        <begin position="69"/>
        <end position="113"/>
    </location>
</feature>
<proteinExistence type="predicted"/>
<evidence type="ECO:0000256" key="1">
    <source>
        <dbReference type="SAM" id="MobiDB-lite"/>
    </source>
</evidence>
<dbReference type="Pfam" id="PF14420">
    <property type="entry name" value="Clr5"/>
    <property type="match status" value="1"/>
</dbReference>
<sequence>MPKNWSDHEAELRRLYMEEGRTLKDVQKIMSSNFGFDASSVMCFDDSGGIFTDSEHGIRTYRTRFGEMGWKKNKSTNSRRDQKQKARSQQPESAAGTPRTVELSPPLDGKNEDTPWSISDIGLITQEHIKAHPNITIPNGSMEVEEILSSLNDVPPKVGLFMLLSNLKSGGAYLAASKKYILENYHRFNEPLSTDIFQLFEVYLNVEEQYSLAKVCIEEDLNPRRLQHTNPAYGNGNKTAIQKALESSSWVEAERILRSPPPHWTNYPDLLLTCSLAVVGERFLEMYKVQIDDLKSHWTHTLDVSSSRGAAARLRRLYIEVLKSFEDSKIDVDISYYKYAVAIADLEQTLSGKEESNSPDMLSSTSDVTSVGIWEPQPLSVPADTGKSRVFDEPASANEVFVASSWKEIRNVGHSPQDAIVDESKQPNTSSKQSLRSVVTSLPQQCFGQIQVEQNQTASSSHCTAPALQHNSLEDKAEGKYSRGSPVCTSPRSGQGMASKQSIRLDRYKHFWGLHRSKTLKSPSTTLP</sequence>